<dbReference type="RefSeq" id="WP_199018538.1">
    <property type="nucleotide sequence ID" value="NZ_JAELUP010000016.1"/>
</dbReference>
<feature type="transmembrane region" description="Helical" evidence="1">
    <location>
        <begin position="42"/>
        <end position="60"/>
    </location>
</feature>
<feature type="transmembrane region" description="Helical" evidence="1">
    <location>
        <begin position="108"/>
        <end position="125"/>
    </location>
</feature>
<organism evidence="2 3">
    <name type="scientific">Paenibacillus roseus</name>
    <dbReference type="NCBI Taxonomy" id="2798579"/>
    <lineage>
        <taxon>Bacteria</taxon>
        <taxon>Bacillati</taxon>
        <taxon>Bacillota</taxon>
        <taxon>Bacilli</taxon>
        <taxon>Bacillales</taxon>
        <taxon>Paenibacillaceae</taxon>
        <taxon>Paenibacillus</taxon>
    </lineage>
</organism>
<evidence type="ECO:0000313" key="2">
    <source>
        <dbReference type="EMBL" id="MBJ6360979.1"/>
    </source>
</evidence>
<dbReference type="InterPro" id="IPR048147">
    <property type="entry name" value="CBO0543-like"/>
</dbReference>
<proteinExistence type="predicted"/>
<feature type="transmembrane region" description="Helical" evidence="1">
    <location>
        <begin position="12"/>
        <end position="33"/>
    </location>
</feature>
<evidence type="ECO:0000313" key="3">
    <source>
        <dbReference type="Proteomes" id="UP000640274"/>
    </source>
</evidence>
<feature type="transmembrane region" description="Helical" evidence="1">
    <location>
        <begin position="80"/>
        <end position="96"/>
    </location>
</feature>
<dbReference type="Proteomes" id="UP000640274">
    <property type="component" value="Unassembled WGS sequence"/>
</dbReference>
<protein>
    <submittedName>
        <fullName evidence="2">Uncharacterized protein</fullName>
    </submittedName>
</protein>
<dbReference type="NCBIfam" id="NF041644">
    <property type="entry name" value="CBO0543_fam"/>
    <property type="match status" value="1"/>
</dbReference>
<dbReference type="EMBL" id="JAELUP010000016">
    <property type="protein sequence ID" value="MBJ6360979.1"/>
    <property type="molecule type" value="Genomic_DNA"/>
</dbReference>
<gene>
    <name evidence="2" type="ORF">JFN88_06560</name>
</gene>
<name>A0A934J3J3_9BACL</name>
<evidence type="ECO:0000256" key="1">
    <source>
        <dbReference type="SAM" id="Phobius"/>
    </source>
</evidence>
<keyword evidence="1" id="KW-0812">Transmembrane</keyword>
<keyword evidence="1" id="KW-0472">Membrane</keyword>
<keyword evidence="1" id="KW-1133">Transmembrane helix</keyword>
<feature type="transmembrane region" description="Helical" evidence="1">
    <location>
        <begin position="137"/>
        <end position="157"/>
    </location>
</feature>
<reference evidence="2" key="1">
    <citation type="submission" date="2020-12" db="EMBL/GenBank/DDBJ databases">
        <authorList>
            <person name="Huq M.A."/>
        </authorList>
    </citation>
    <scope>NUCLEOTIDE SEQUENCE</scope>
    <source>
        <strain evidence="2">MAHUQ-46</strain>
    </source>
</reference>
<comment type="caution">
    <text evidence="2">The sequence shown here is derived from an EMBL/GenBank/DDBJ whole genome shotgun (WGS) entry which is preliminary data.</text>
</comment>
<dbReference type="AlphaFoldDB" id="A0A934J3J3"/>
<sequence length="173" mass="20262">MWHLTRKGAGLLTVERIIIILAWIISLVGLLVLKRLSWREKFLLFIAVQFFTWSLGMINVELGVIQYPVRDFSVATSVNFSFHYVLFPAIGVYFVAYYPAGRRLISRLLYNFSFAAGFVIGYVLCRKYTELVDFKPIYPLVLALNVWIGFNSVNHYYDWFYGKRRLRKEEVAP</sequence>
<keyword evidence="3" id="KW-1185">Reference proteome</keyword>
<accession>A0A934J3J3</accession>